<reference evidence="1" key="1">
    <citation type="submission" date="2014-09" db="EMBL/GenBank/DDBJ databases">
        <authorList>
            <person name="Magalhaes I.L.F."/>
            <person name="Oliveira U."/>
            <person name="Santos F.R."/>
            <person name="Vidigal T.H.D.A."/>
            <person name="Brescovit A.D."/>
            <person name="Santos A.J."/>
        </authorList>
    </citation>
    <scope>NUCLEOTIDE SEQUENCE</scope>
    <source>
        <tissue evidence="1">Shoot tissue taken approximately 20 cm above the soil surface</tissue>
    </source>
</reference>
<protein>
    <submittedName>
        <fullName evidence="1">Umc1301</fullName>
    </submittedName>
</protein>
<sequence length="16" mass="1879">MNRTMLLDMNQNITAI</sequence>
<proteinExistence type="predicted"/>
<dbReference type="EMBL" id="GBRH01160083">
    <property type="protein sequence ID" value="JAE37813.1"/>
    <property type="molecule type" value="Transcribed_RNA"/>
</dbReference>
<reference evidence="1" key="2">
    <citation type="journal article" date="2015" name="Data Brief">
        <title>Shoot transcriptome of the giant reed, Arundo donax.</title>
        <authorList>
            <person name="Barrero R.A."/>
            <person name="Guerrero F.D."/>
            <person name="Moolhuijzen P."/>
            <person name="Goolsby J.A."/>
            <person name="Tidwell J."/>
            <person name="Bellgard S.E."/>
            <person name="Bellgard M.I."/>
        </authorList>
    </citation>
    <scope>NUCLEOTIDE SEQUENCE</scope>
    <source>
        <tissue evidence="1">Shoot tissue taken approximately 20 cm above the soil surface</tissue>
    </source>
</reference>
<dbReference type="AlphaFoldDB" id="A0A0A9HY09"/>
<organism evidence="1">
    <name type="scientific">Arundo donax</name>
    <name type="common">Giant reed</name>
    <name type="synonym">Donax arundinaceus</name>
    <dbReference type="NCBI Taxonomy" id="35708"/>
    <lineage>
        <taxon>Eukaryota</taxon>
        <taxon>Viridiplantae</taxon>
        <taxon>Streptophyta</taxon>
        <taxon>Embryophyta</taxon>
        <taxon>Tracheophyta</taxon>
        <taxon>Spermatophyta</taxon>
        <taxon>Magnoliopsida</taxon>
        <taxon>Liliopsida</taxon>
        <taxon>Poales</taxon>
        <taxon>Poaceae</taxon>
        <taxon>PACMAD clade</taxon>
        <taxon>Arundinoideae</taxon>
        <taxon>Arundineae</taxon>
        <taxon>Arundo</taxon>
    </lineage>
</organism>
<accession>A0A0A9HY09</accession>
<name>A0A0A9HY09_ARUDO</name>
<evidence type="ECO:0000313" key="1">
    <source>
        <dbReference type="EMBL" id="JAE37813.1"/>
    </source>
</evidence>